<protein>
    <submittedName>
        <fullName evidence="1">Uncharacterized protein</fullName>
    </submittedName>
</protein>
<dbReference type="AlphaFoldDB" id="A0A5B9GNQ3"/>
<dbReference type="RefSeq" id="WP_128105800.1">
    <property type="nucleotide sequence ID" value="NZ_CP042808.1"/>
</dbReference>
<sequence>MTGLNLSQFKSLIVRPALEAVSLGGDKSVNLLTGTCVVESGLAWLQQLNGPALGIAQMEPATHNDCWANYLRYQPDIANRILATCCLSGLPDAGIMVWNLRYAVLMARVKYLRAPEPLPSATDAAALSAYHKRYYNTELGQANASTNTSLFQQAINA</sequence>
<evidence type="ECO:0000313" key="2">
    <source>
        <dbReference type="Proteomes" id="UP000287027"/>
    </source>
</evidence>
<accession>A0A5B9GNQ3</accession>
<gene>
    <name evidence="1" type="ORF">EOV40_009735</name>
</gene>
<evidence type="ECO:0000313" key="1">
    <source>
        <dbReference type="EMBL" id="QEE85960.1"/>
    </source>
</evidence>
<proteinExistence type="predicted"/>
<dbReference type="KEGG" id="aoy:EOV40_009735"/>
<organism evidence="1 2">
    <name type="scientific">Acetobacter oryzoeni</name>
    <dbReference type="NCBI Taxonomy" id="2500548"/>
    <lineage>
        <taxon>Bacteria</taxon>
        <taxon>Pseudomonadati</taxon>
        <taxon>Pseudomonadota</taxon>
        <taxon>Alphaproteobacteria</taxon>
        <taxon>Acetobacterales</taxon>
        <taxon>Acetobacteraceae</taxon>
        <taxon>Acetobacter</taxon>
    </lineage>
</organism>
<dbReference type="Proteomes" id="UP000287027">
    <property type="component" value="Chromosome"/>
</dbReference>
<name>A0A5B9GNQ3_9PROT</name>
<reference evidence="1 2" key="1">
    <citation type="submission" date="2019-08" db="EMBL/GenBank/DDBJ databases">
        <title>Acetobacter oryzioeni sp. nov., isolated from Korean rice wine vinegar.</title>
        <authorList>
            <person name="Baek J.H."/>
            <person name="Kim K.H."/>
            <person name="Jeon C.O."/>
            <person name="Han D.M."/>
        </authorList>
    </citation>
    <scope>NUCLEOTIDE SEQUENCE [LARGE SCALE GENOMIC DNA]</scope>
    <source>
        <strain evidence="1 2">B6</strain>
    </source>
</reference>
<dbReference type="EMBL" id="CP042808">
    <property type="protein sequence ID" value="QEE85960.1"/>
    <property type="molecule type" value="Genomic_DNA"/>
</dbReference>
<keyword evidence="2" id="KW-1185">Reference proteome</keyword>